<dbReference type="InParanoid" id="A0A1Y2PGP1"/>
<dbReference type="AlphaFoldDB" id="A0A1Y2PGP1"/>
<dbReference type="STRING" id="1635173.WH52_01445"/>
<evidence type="ECO:0000313" key="1">
    <source>
        <dbReference type="EMBL" id="OSY89330.1"/>
    </source>
</evidence>
<comment type="caution">
    <text evidence="1">The sequence shown here is derived from an EMBL/GenBank/DDBJ whole genome shotgun (WGS) entry which is preliminary data.</text>
</comment>
<keyword evidence="2" id="KW-1185">Reference proteome</keyword>
<evidence type="ECO:0000313" key="2">
    <source>
        <dbReference type="Proteomes" id="UP000194221"/>
    </source>
</evidence>
<dbReference type="OrthoDB" id="6400902at2"/>
<name>A0A1Y2PGP1_9FLAO</name>
<proteinExistence type="predicted"/>
<dbReference type="EMBL" id="LAPZ01000001">
    <property type="protein sequence ID" value="OSY89330.1"/>
    <property type="molecule type" value="Genomic_DNA"/>
</dbReference>
<gene>
    <name evidence="1" type="ORF">WH52_01445</name>
</gene>
<sequence length="394" mass="45747">MKNYIKHITNIGFFLLLFFSFGFKSETKEIKHKIQVIHPGKDLKEPVETILVERLNKNNETLEFYVNVESVICSDNTCKIVPVNIFWDINGEYNRIELEEGGYLEKIEGVEFNEDDYLKLDGILKNKNSALADYDINEIIDKNKKSKQQDFNFNFNADVDAVSGATIITIDESETIVGATLTSYTLWHWVNGPIPQIIKKIMVEKLSQEGLINLLNTSGEKQVIALEEISKRKLFNKAVRNIVVENIASENIAYRKEAFAYIKKLPKAQHFEALREIFNKKDDKIRFKALYLVEDSPYPISQNFSAFLTKNIIEKENQKEIEKLLDIYQGRKKTFSTTNQEIIKLLDSENFSIARNAYEFLKDKALFKTQQKLINKFYNTHKTALENTNKYQGF</sequence>
<dbReference type="Proteomes" id="UP000194221">
    <property type="component" value="Unassembled WGS sequence"/>
</dbReference>
<protein>
    <submittedName>
        <fullName evidence="1">Uncharacterized protein</fullName>
    </submittedName>
</protein>
<dbReference type="RefSeq" id="WP_086029141.1">
    <property type="nucleotide sequence ID" value="NZ_LAPZ01000001.1"/>
</dbReference>
<organism evidence="1 2">
    <name type="scientific">Tenacibaculum holothuriorum</name>
    <dbReference type="NCBI Taxonomy" id="1635173"/>
    <lineage>
        <taxon>Bacteria</taxon>
        <taxon>Pseudomonadati</taxon>
        <taxon>Bacteroidota</taxon>
        <taxon>Flavobacteriia</taxon>
        <taxon>Flavobacteriales</taxon>
        <taxon>Flavobacteriaceae</taxon>
        <taxon>Tenacibaculum</taxon>
    </lineage>
</organism>
<accession>A0A1Y2PGP1</accession>
<reference evidence="1 2" key="1">
    <citation type="submission" date="2015-03" db="EMBL/GenBank/DDBJ databases">
        <title>Genome sequence of Tenacibaculum sp. S2-2, isolated from intestinal microbiota of sea cucumber, Apostichopus japonicas.</title>
        <authorList>
            <person name="Shao Z."/>
            <person name="Wang L."/>
            <person name="Li X."/>
        </authorList>
    </citation>
    <scope>NUCLEOTIDE SEQUENCE [LARGE SCALE GENOMIC DNA]</scope>
    <source>
        <strain evidence="1 2">S2-2</strain>
    </source>
</reference>